<dbReference type="PANTHER" id="PTHR43179">
    <property type="entry name" value="RHAMNOSYLTRANSFERASE WBBL"/>
    <property type="match status" value="1"/>
</dbReference>
<reference evidence="2" key="2">
    <citation type="journal article" date="2021" name="PeerJ">
        <title>Extensive microbial diversity within the chicken gut microbiome revealed by metagenomics and culture.</title>
        <authorList>
            <person name="Gilroy R."/>
            <person name="Ravi A."/>
            <person name="Getino M."/>
            <person name="Pursley I."/>
            <person name="Horton D.L."/>
            <person name="Alikhan N.F."/>
            <person name="Baker D."/>
            <person name="Gharbi K."/>
            <person name="Hall N."/>
            <person name="Watson M."/>
            <person name="Adriaenssens E.M."/>
            <person name="Foster-Nyarko E."/>
            <person name="Jarju S."/>
            <person name="Secka A."/>
            <person name="Antonio M."/>
            <person name="Oren A."/>
            <person name="Chaudhuri R.R."/>
            <person name="La Ragione R."/>
            <person name="Hildebrand F."/>
            <person name="Pallen M.J."/>
        </authorList>
    </citation>
    <scope>NUCLEOTIDE SEQUENCE</scope>
    <source>
        <strain evidence="2">B2-16538</strain>
    </source>
</reference>
<dbReference type="Pfam" id="PF00535">
    <property type="entry name" value="Glycos_transf_2"/>
    <property type="match status" value="1"/>
</dbReference>
<comment type="caution">
    <text evidence="2">The sequence shown here is derived from an EMBL/GenBank/DDBJ whole genome shotgun (WGS) entry which is preliminary data.</text>
</comment>
<sequence length="323" mass="35917">METMRVAVLMSVYNRKTKTLSCLSACYSQIEQMKADRKYDFTVYMTEDGCTDGTSEAVSEMFPDVRIIHGDGHLYWNRGMCAAWEEAAREDYDFYLWLNDDTIINEGALQCLLEISGALGNKAIIAGTAEASDGSISYGGRTRKGKIIVPDSIIPVGCDIFNGNLVLVPRHVFRRLGTMDPVYSHSFGDYDYGVRAERAGIDSVVAPGILASCDRNPGIPVWRDGAYSLKQRYASVTGPKGRPFREQFIYDVRSEGWLMAIMHFVTLNLRVIFPARKSGSGKSKWSIPSHKGHSIFKPHLTEVPGEISSQNCTRVNQKSSSPD</sequence>
<evidence type="ECO:0000313" key="3">
    <source>
        <dbReference type="Proteomes" id="UP000823750"/>
    </source>
</evidence>
<name>A0A9D9J3Y6_9BACT</name>
<dbReference type="InterPro" id="IPR029044">
    <property type="entry name" value="Nucleotide-diphossugar_trans"/>
</dbReference>
<dbReference type="SUPFAM" id="SSF53448">
    <property type="entry name" value="Nucleotide-diphospho-sugar transferases"/>
    <property type="match status" value="1"/>
</dbReference>
<dbReference type="InterPro" id="IPR001173">
    <property type="entry name" value="Glyco_trans_2-like"/>
</dbReference>
<feature type="domain" description="Glycosyltransferase 2-like" evidence="1">
    <location>
        <begin position="8"/>
        <end position="143"/>
    </location>
</feature>
<dbReference type="Proteomes" id="UP000823750">
    <property type="component" value="Unassembled WGS sequence"/>
</dbReference>
<protein>
    <submittedName>
        <fullName evidence="2">Glycosyltransferase family 2 protein</fullName>
    </submittedName>
</protein>
<evidence type="ECO:0000313" key="2">
    <source>
        <dbReference type="EMBL" id="MBO8485617.1"/>
    </source>
</evidence>
<dbReference type="PANTHER" id="PTHR43179:SF7">
    <property type="entry name" value="RHAMNOSYLTRANSFERASE WBBL"/>
    <property type="match status" value="1"/>
</dbReference>
<dbReference type="Gene3D" id="3.90.550.10">
    <property type="entry name" value="Spore Coat Polysaccharide Biosynthesis Protein SpsA, Chain A"/>
    <property type="match status" value="1"/>
</dbReference>
<dbReference type="AlphaFoldDB" id="A0A9D9J3Y6"/>
<evidence type="ECO:0000259" key="1">
    <source>
        <dbReference type="Pfam" id="PF00535"/>
    </source>
</evidence>
<gene>
    <name evidence="2" type="ORF">IAB78_04245</name>
</gene>
<reference evidence="2" key="1">
    <citation type="submission" date="2020-10" db="EMBL/GenBank/DDBJ databases">
        <authorList>
            <person name="Gilroy R."/>
        </authorList>
    </citation>
    <scope>NUCLEOTIDE SEQUENCE</scope>
    <source>
        <strain evidence="2">B2-16538</strain>
    </source>
</reference>
<organism evidence="2 3">
    <name type="scientific">Candidatus Cryptobacteroides excrementavium</name>
    <dbReference type="NCBI Taxonomy" id="2840759"/>
    <lineage>
        <taxon>Bacteria</taxon>
        <taxon>Pseudomonadati</taxon>
        <taxon>Bacteroidota</taxon>
        <taxon>Bacteroidia</taxon>
        <taxon>Bacteroidales</taxon>
        <taxon>Candidatus Cryptobacteroides</taxon>
    </lineage>
</organism>
<accession>A0A9D9J3Y6</accession>
<proteinExistence type="predicted"/>
<dbReference type="EMBL" id="JADILX010000074">
    <property type="protein sequence ID" value="MBO8485617.1"/>
    <property type="molecule type" value="Genomic_DNA"/>
</dbReference>